<dbReference type="EMBL" id="JAGSXJ010000001">
    <property type="protein sequence ID" value="KAH6697339.1"/>
    <property type="molecule type" value="Genomic_DNA"/>
</dbReference>
<evidence type="ECO:0000313" key="10">
    <source>
        <dbReference type="Proteomes" id="UP000770015"/>
    </source>
</evidence>
<dbReference type="GO" id="GO:0008270">
    <property type="term" value="F:zinc ion binding"/>
    <property type="evidence" value="ECO:0007669"/>
    <property type="project" value="InterPro"/>
</dbReference>
<name>A0A9P9AIF3_9PEZI</name>
<keyword evidence="3" id="KW-0805">Transcription regulation</keyword>
<gene>
    <name evidence="9" type="ORF">F5X68DRAFT_197170</name>
</gene>
<comment type="caution">
    <text evidence="9">The sequence shown here is derived from an EMBL/GenBank/DDBJ whole genome shotgun (WGS) entry which is preliminary data.</text>
</comment>
<evidence type="ECO:0000259" key="8">
    <source>
        <dbReference type="PROSITE" id="PS50048"/>
    </source>
</evidence>
<evidence type="ECO:0000256" key="6">
    <source>
        <dbReference type="ARBA" id="ARBA00023242"/>
    </source>
</evidence>
<dbReference type="AlphaFoldDB" id="A0A9P9AIF3"/>
<organism evidence="9 10">
    <name type="scientific">Plectosphaerella plurivora</name>
    <dbReference type="NCBI Taxonomy" id="936078"/>
    <lineage>
        <taxon>Eukaryota</taxon>
        <taxon>Fungi</taxon>
        <taxon>Dikarya</taxon>
        <taxon>Ascomycota</taxon>
        <taxon>Pezizomycotina</taxon>
        <taxon>Sordariomycetes</taxon>
        <taxon>Hypocreomycetidae</taxon>
        <taxon>Glomerellales</taxon>
        <taxon>Plectosphaerellaceae</taxon>
        <taxon>Plectosphaerella</taxon>
    </lineage>
</organism>
<dbReference type="PANTHER" id="PTHR36206">
    <property type="entry name" value="ASPERCRYPTIN BIOSYNTHESIS CLUSTER-SPECIFIC TRANSCRIPTION REGULATOR ATNN-RELATED"/>
    <property type="match status" value="1"/>
</dbReference>
<evidence type="ECO:0000256" key="5">
    <source>
        <dbReference type="ARBA" id="ARBA00023163"/>
    </source>
</evidence>
<feature type="region of interest" description="Disordered" evidence="7">
    <location>
        <begin position="1"/>
        <end position="46"/>
    </location>
</feature>
<dbReference type="InterPro" id="IPR001138">
    <property type="entry name" value="Zn2Cys6_DnaBD"/>
</dbReference>
<evidence type="ECO:0000256" key="7">
    <source>
        <dbReference type="SAM" id="MobiDB-lite"/>
    </source>
</evidence>
<dbReference type="SUPFAM" id="SSF57701">
    <property type="entry name" value="Zn2/Cys6 DNA-binding domain"/>
    <property type="match status" value="1"/>
</dbReference>
<evidence type="ECO:0000256" key="2">
    <source>
        <dbReference type="ARBA" id="ARBA00022833"/>
    </source>
</evidence>
<dbReference type="InterPro" id="IPR036864">
    <property type="entry name" value="Zn2-C6_fun-type_DNA-bd_sf"/>
</dbReference>
<reference evidence="9" key="1">
    <citation type="journal article" date="2021" name="Nat. Commun.">
        <title>Genetic determinants of endophytism in the Arabidopsis root mycobiome.</title>
        <authorList>
            <person name="Mesny F."/>
            <person name="Miyauchi S."/>
            <person name="Thiergart T."/>
            <person name="Pickel B."/>
            <person name="Atanasova L."/>
            <person name="Karlsson M."/>
            <person name="Huettel B."/>
            <person name="Barry K.W."/>
            <person name="Haridas S."/>
            <person name="Chen C."/>
            <person name="Bauer D."/>
            <person name="Andreopoulos W."/>
            <person name="Pangilinan J."/>
            <person name="LaButti K."/>
            <person name="Riley R."/>
            <person name="Lipzen A."/>
            <person name="Clum A."/>
            <person name="Drula E."/>
            <person name="Henrissat B."/>
            <person name="Kohler A."/>
            <person name="Grigoriev I.V."/>
            <person name="Martin F.M."/>
            <person name="Hacquard S."/>
        </authorList>
    </citation>
    <scope>NUCLEOTIDE SEQUENCE</scope>
    <source>
        <strain evidence="9">MPI-SDFR-AT-0117</strain>
    </source>
</reference>
<dbReference type="PROSITE" id="PS00463">
    <property type="entry name" value="ZN2_CY6_FUNGAL_1"/>
    <property type="match status" value="1"/>
</dbReference>
<dbReference type="PROSITE" id="PS50048">
    <property type="entry name" value="ZN2_CY6_FUNGAL_2"/>
    <property type="match status" value="1"/>
</dbReference>
<keyword evidence="10" id="KW-1185">Reference proteome</keyword>
<dbReference type="SMART" id="SM00066">
    <property type="entry name" value="GAL4"/>
    <property type="match status" value="1"/>
</dbReference>
<evidence type="ECO:0000313" key="9">
    <source>
        <dbReference type="EMBL" id="KAH6697339.1"/>
    </source>
</evidence>
<proteinExistence type="predicted"/>
<dbReference type="Proteomes" id="UP000770015">
    <property type="component" value="Unassembled WGS sequence"/>
</dbReference>
<feature type="domain" description="Zn(2)-C6 fungal-type" evidence="8">
    <location>
        <begin position="55"/>
        <end position="83"/>
    </location>
</feature>
<dbReference type="GO" id="GO:0000981">
    <property type="term" value="F:DNA-binding transcription factor activity, RNA polymerase II-specific"/>
    <property type="evidence" value="ECO:0007669"/>
    <property type="project" value="InterPro"/>
</dbReference>
<keyword evidence="5" id="KW-0804">Transcription</keyword>
<accession>A0A9P9AIF3</accession>
<dbReference type="Pfam" id="PF00172">
    <property type="entry name" value="Zn_clus"/>
    <property type="match status" value="1"/>
</dbReference>
<keyword evidence="4" id="KW-0238">DNA-binding</keyword>
<evidence type="ECO:0000256" key="3">
    <source>
        <dbReference type="ARBA" id="ARBA00023015"/>
    </source>
</evidence>
<keyword evidence="1" id="KW-0479">Metal-binding</keyword>
<dbReference type="PANTHER" id="PTHR36206:SF12">
    <property type="entry name" value="ASPERCRYPTIN BIOSYNTHESIS CLUSTER-SPECIFIC TRANSCRIPTION REGULATOR ATNN-RELATED"/>
    <property type="match status" value="1"/>
</dbReference>
<keyword evidence="6" id="KW-0539">Nucleus</keyword>
<feature type="compositionally biased region" description="Low complexity" evidence="7">
    <location>
        <begin position="24"/>
        <end position="39"/>
    </location>
</feature>
<sequence>MSSLPWRPRQDDEPASDGYARRPSSSSSDHSADAASAASHHQKLSRTSTAKVRTGCVTCKKRHVKCDETKPFCMNCLRIKGFCEGYAIKPRKKRAKPAPKVTDMALDVAPRAQPPVPLLEPNINSVDFADQQAMFYFDEFIDLAARYFPINSAFNTLWTVTLPQLARTNDTLRHAAIAIGALSKAHEGGTLPELPSGKGARRSLVLKLREESPHYHNAIVHYCAALRLQGQAQTDTFVVRSTVFLSILFICFELIRGDRRSALSHINYGMALLYAVLHGDQSRDHIASLAPDPKYLLGEVADTYIHLAAQSRSVLVGKMGEDMPLKGLSRDLEKNGLTVDMFFLSLAQLPRLSRPVTVDNMPPIFRDIQEAEQYWVAVQTWAAGVAPALIEMFMSSNLLELDDDDEINATMLMLLQDPKMIAMSAQVKEKFGRFNGAFMPLYHPYLMREDRDRDTYLRLLSLRLQCLMISLFISLPDFGNVATMESLTPVCREMMDTAEVILRTSHSESSSPVHHLSLDGGVLIQITFVAFFCRDPLVREAAIRLLEYYPHQNGLWDSNAHLALAIRNRGIERNNASEGTPTEQWLRLWRREHIFEDAGKRVVLRFMDKNPETGKWELVEECTDMKEDVAEMVWRRQPLSGKGKFMVANILGLTKAAR</sequence>
<dbReference type="Gene3D" id="4.10.240.10">
    <property type="entry name" value="Zn(2)-C6 fungal-type DNA-binding domain"/>
    <property type="match status" value="1"/>
</dbReference>
<evidence type="ECO:0000256" key="4">
    <source>
        <dbReference type="ARBA" id="ARBA00023125"/>
    </source>
</evidence>
<protein>
    <recommendedName>
        <fullName evidence="8">Zn(2)-C6 fungal-type domain-containing protein</fullName>
    </recommendedName>
</protein>
<dbReference type="GO" id="GO:0003677">
    <property type="term" value="F:DNA binding"/>
    <property type="evidence" value="ECO:0007669"/>
    <property type="project" value="UniProtKB-KW"/>
</dbReference>
<dbReference type="CDD" id="cd00067">
    <property type="entry name" value="GAL4"/>
    <property type="match status" value="1"/>
</dbReference>
<dbReference type="InterPro" id="IPR052360">
    <property type="entry name" value="Transcr_Regulatory_Proteins"/>
</dbReference>
<keyword evidence="2" id="KW-0862">Zinc</keyword>
<dbReference type="OrthoDB" id="3598904at2759"/>
<evidence type="ECO:0000256" key="1">
    <source>
        <dbReference type="ARBA" id="ARBA00022723"/>
    </source>
</evidence>